<reference evidence="1 2" key="1">
    <citation type="submission" date="2018-01" db="EMBL/GenBank/DDBJ databases">
        <title>The complete genome sequence of Chromatium okenii LaCa, a purple sulfur bacterium with a turbulent life.</title>
        <authorList>
            <person name="Luedin S.M."/>
            <person name="Liechti N."/>
            <person name="Storelli N."/>
            <person name="Danza F."/>
            <person name="Wittwer M."/>
            <person name="Pothier J.F."/>
            <person name="Tonolla M.A."/>
        </authorList>
    </citation>
    <scope>NUCLEOTIDE SEQUENCE [LARGE SCALE GENOMIC DNA]</scope>
    <source>
        <strain evidence="1 2">LaCa</strain>
    </source>
</reference>
<gene>
    <name evidence="1" type="ORF">CXB77_15825</name>
</gene>
<sequence length="82" mass="9106">MLQTIEVEIDANGQVHPLELRDRLPMGRALLTLLNEPMETTLLAEAALSEDWLKPDEDEAWSMERLAGHRSSGNALGKLPTV</sequence>
<keyword evidence="2" id="KW-1185">Reference proteome</keyword>
<protein>
    <submittedName>
        <fullName evidence="1">Uncharacterized protein</fullName>
    </submittedName>
</protein>
<accession>A0A2S7XPB5</accession>
<comment type="caution">
    <text evidence="1">The sequence shown here is derived from an EMBL/GenBank/DDBJ whole genome shotgun (WGS) entry which is preliminary data.</text>
</comment>
<dbReference type="OrthoDB" id="1495109at2"/>
<evidence type="ECO:0000313" key="1">
    <source>
        <dbReference type="EMBL" id="PQJ95584.1"/>
    </source>
</evidence>
<dbReference type="RefSeq" id="WP_105074608.1">
    <property type="nucleotide sequence ID" value="NZ_PPGH01000037.1"/>
</dbReference>
<name>A0A2S7XPB5_9GAMM</name>
<dbReference type="Proteomes" id="UP000239936">
    <property type="component" value="Unassembled WGS sequence"/>
</dbReference>
<organism evidence="1 2">
    <name type="scientific">Chromatium okenii</name>
    <dbReference type="NCBI Taxonomy" id="61644"/>
    <lineage>
        <taxon>Bacteria</taxon>
        <taxon>Pseudomonadati</taxon>
        <taxon>Pseudomonadota</taxon>
        <taxon>Gammaproteobacteria</taxon>
        <taxon>Chromatiales</taxon>
        <taxon>Chromatiaceae</taxon>
        <taxon>Chromatium</taxon>
    </lineage>
</organism>
<evidence type="ECO:0000313" key="2">
    <source>
        <dbReference type="Proteomes" id="UP000239936"/>
    </source>
</evidence>
<dbReference type="EMBL" id="PPGH01000037">
    <property type="protein sequence ID" value="PQJ95584.1"/>
    <property type="molecule type" value="Genomic_DNA"/>
</dbReference>
<proteinExistence type="predicted"/>
<dbReference type="AlphaFoldDB" id="A0A2S7XPB5"/>